<evidence type="ECO:0000256" key="1">
    <source>
        <dbReference type="ARBA" id="ARBA00008754"/>
    </source>
</evidence>
<accession>A0A4R3KDG5</accession>
<evidence type="ECO:0000313" key="5">
    <source>
        <dbReference type="Proteomes" id="UP000295188"/>
    </source>
</evidence>
<dbReference type="Proteomes" id="UP000295188">
    <property type="component" value="Unassembled WGS sequence"/>
</dbReference>
<feature type="active site" description="Proton donor" evidence="3">
    <location>
        <position position="107"/>
    </location>
</feature>
<proteinExistence type="inferred from homology"/>
<dbReference type="GO" id="GO:0016861">
    <property type="term" value="F:intramolecular oxidoreductase activity, interconverting aldoses and ketoses"/>
    <property type="evidence" value="ECO:0007669"/>
    <property type="project" value="UniProtKB-ARBA"/>
</dbReference>
<reference evidence="4 5" key="1">
    <citation type="submission" date="2019-03" db="EMBL/GenBank/DDBJ databases">
        <title>Genomic Encyclopedia of Type Strains, Phase IV (KMG-IV): sequencing the most valuable type-strain genomes for metagenomic binning, comparative biology and taxonomic classification.</title>
        <authorList>
            <person name="Goeker M."/>
        </authorList>
    </citation>
    <scope>NUCLEOTIDE SEQUENCE [LARGE SCALE GENOMIC DNA]</scope>
    <source>
        <strain evidence="4 5">DSM 20467</strain>
    </source>
</reference>
<dbReference type="Pfam" id="PF02502">
    <property type="entry name" value="LacAB_rpiB"/>
    <property type="match status" value="1"/>
</dbReference>
<dbReference type="Gene3D" id="3.40.1400.10">
    <property type="entry name" value="Sugar-phosphate isomerase, RpiB/LacA/LacB"/>
    <property type="match status" value="1"/>
</dbReference>
<dbReference type="GO" id="GO:0005975">
    <property type="term" value="P:carbohydrate metabolic process"/>
    <property type="evidence" value="ECO:0007669"/>
    <property type="project" value="InterPro"/>
</dbReference>
<feature type="active site" description="Proton acceptor" evidence="3">
    <location>
        <position position="74"/>
    </location>
</feature>
<sequence>MNGVFSMGTTIVIGSDHAGFRMKEFIIKKLEEAGYTVEDKGTHNETSVDAGVYAVAVGEAVAADPQQKRGILICGTGIGMSMMANKVKGIRASLVTDLFSAKMTRAHNDANVLCMGARIIAPYMAWEFTQTWLNTKHLGGKYAKRVQAMMDYEKQH</sequence>
<evidence type="ECO:0000256" key="2">
    <source>
        <dbReference type="ARBA" id="ARBA00023235"/>
    </source>
</evidence>
<evidence type="ECO:0000313" key="4">
    <source>
        <dbReference type="EMBL" id="TCS81316.1"/>
    </source>
</evidence>
<dbReference type="NCBIfam" id="TIGR00689">
    <property type="entry name" value="rpiB_lacA_lacB"/>
    <property type="match status" value="1"/>
</dbReference>
<protein>
    <submittedName>
        <fullName evidence="4">Ribose 5-phosphate isomerase B</fullName>
    </submittedName>
</protein>
<dbReference type="AlphaFoldDB" id="A0A4R3KDG5"/>
<comment type="similarity">
    <text evidence="1">Belongs to the LacAB/RpiB family.</text>
</comment>
<keyword evidence="2 4" id="KW-0413">Isomerase</keyword>
<dbReference type="InterPro" id="IPR004785">
    <property type="entry name" value="RpiB"/>
</dbReference>
<dbReference type="EMBL" id="SMAA01000002">
    <property type="protein sequence ID" value="TCS81316.1"/>
    <property type="molecule type" value="Genomic_DNA"/>
</dbReference>
<name>A0A4R3KDG5_9FIRM</name>
<dbReference type="NCBIfam" id="NF004051">
    <property type="entry name" value="PRK05571.1"/>
    <property type="match status" value="1"/>
</dbReference>
<evidence type="ECO:0000256" key="3">
    <source>
        <dbReference type="PIRSR" id="PIRSR005384-1"/>
    </source>
</evidence>
<dbReference type="PANTHER" id="PTHR43732:SF1">
    <property type="entry name" value="RIBOSE 5-PHOSPHATE ISOMERASE"/>
    <property type="match status" value="1"/>
</dbReference>
<dbReference type="NCBIfam" id="TIGR01120">
    <property type="entry name" value="rpiB"/>
    <property type="match status" value="1"/>
</dbReference>
<dbReference type="PIRSF" id="PIRSF005384">
    <property type="entry name" value="RpiB_LacA_B"/>
    <property type="match status" value="1"/>
</dbReference>
<dbReference type="InterPro" id="IPR036569">
    <property type="entry name" value="RpiB_LacA_LacB_sf"/>
</dbReference>
<organism evidence="4 5">
    <name type="scientific">Pectinatus cerevisiiphilus</name>
    <dbReference type="NCBI Taxonomy" id="86956"/>
    <lineage>
        <taxon>Bacteria</taxon>
        <taxon>Bacillati</taxon>
        <taxon>Bacillota</taxon>
        <taxon>Negativicutes</taxon>
        <taxon>Selenomonadales</taxon>
        <taxon>Selenomonadaceae</taxon>
        <taxon>Pectinatus</taxon>
    </lineage>
</organism>
<gene>
    <name evidence="4" type="ORF">EDC37_10211</name>
</gene>
<keyword evidence="5" id="KW-1185">Reference proteome</keyword>
<comment type="caution">
    <text evidence="4">The sequence shown here is derived from an EMBL/GenBank/DDBJ whole genome shotgun (WGS) entry which is preliminary data.</text>
</comment>
<dbReference type="InterPro" id="IPR003500">
    <property type="entry name" value="RpiB_LacA_LacB"/>
</dbReference>
<dbReference type="InterPro" id="IPR051812">
    <property type="entry name" value="SPI_LacAB/RpiB"/>
</dbReference>
<dbReference type="SUPFAM" id="SSF89623">
    <property type="entry name" value="Ribose/Galactose isomerase RpiB/AlsB"/>
    <property type="match status" value="1"/>
</dbReference>
<dbReference type="PANTHER" id="PTHR43732">
    <property type="entry name" value="RIBOSE 5-PHOSPHATE ISOMERASE-RELATED"/>
    <property type="match status" value="1"/>
</dbReference>